<sequence length="135" mass="15315">MKLLFLVIVILCGVQYSVQEPLEGDDTSIMDCVMNAADELGLDRIQGGAEWLIELRFTVEDLVNGRRRCQEMTNDRLRDACMITWRAQVLIEAARLASDLRTITNDEDAQQFYNDFLACFGVEPSPDDPPYPPVE</sequence>
<dbReference type="Proteomes" id="UP001153620">
    <property type="component" value="Chromosome 2"/>
</dbReference>
<reference evidence="2" key="1">
    <citation type="submission" date="2022-01" db="EMBL/GenBank/DDBJ databases">
        <authorList>
            <person name="King R."/>
        </authorList>
    </citation>
    <scope>NUCLEOTIDE SEQUENCE</scope>
</reference>
<gene>
    <name evidence="2" type="ORF">CHIRRI_LOCUS7426</name>
</gene>
<feature type="chain" id="PRO_5040175083" evidence="1">
    <location>
        <begin position="20"/>
        <end position="135"/>
    </location>
</feature>
<dbReference type="EMBL" id="OU895878">
    <property type="protein sequence ID" value="CAG9804543.1"/>
    <property type="molecule type" value="Genomic_DNA"/>
</dbReference>
<keyword evidence="3" id="KW-1185">Reference proteome</keyword>
<evidence type="ECO:0000256" key="1">
    <source>
        <dbReference type="SAM" id="SignalP"/>
    </source>
</evidence>
<evidence type="ECO:0000313" key="2">
    <source>
        <dbReference type="EMBL" id="CAG9804543.1"/>
    </source>
</evidence>
<feature type="signal peptide" evidence="1">
    <location>
        <begin position="1"/>
        <end position="19"/>
    </location>
</feature>
<evidence type="ECO:0000313" key="3">
    <source>
        <dbReference type="Proteomes" id="UP001153620"/>
    </source>
</evidence>
<organism evidence="2 3">
    <name type="scientific">Chironomus riparius</name>
    <dbReference type="NCBI Taxonomy" id="315576"/>
    <lineage>
        <taxon>Eukaryota</taxon>
        <taxon>Metazoa</taxon>
        <taxon>Ecdysozoa</taxon>
        <taxon>Arthropoda</taxon>
        <taxon>Hexapoda</taxon>
        <taxon>Insecta</taxon>
        <taxon>Pterygota</taxon>
        <taxon>Neoptera</taxon>
        <taxon>Endopterygota</taxon>
        <taxon>Diptera</taxon>
        <taxon>Nematocera</taxon>
        <taxon>Chironomoidea</taxon>
        <taxon>Chironomidae</taxon>
        <taxon>Chironominae</taxon>
        <taxon>Chironomus</taxon>
    </lineage>
</organism>
<dbReference type="AlphaFoldDB" id="A0A9N9RVM1"/>
<reference evidence="2" key="2">
    <citation type="submission" date="2022-10" db="EMBL/GenBank/DDBJ databases">
        <authorList>
            <consortium name="ENA_rothamsted_submissions"/>
            <consortium name="culmorum"/>
            <person name="King R."/>
        </authorList>
    </citation>
    <scope>NUCLEOTIDE SEQUENCE</scope>
</reference>
<protein>
    <submittedName>
        <fullName evidence="2">Uncharacterized protein</fullName>
    </submittedName>
</protein>
<accession>A0A9N9RVM1</accession>
<proteinExistence type="predicted"/>
<name>A0A9N9RVM1_9DIPT</name>
<dbReference type="OrthoDB" id="7753427at2759"/>
<keyword evidence="1" id="KW-0732">Signal</keyword>